<feature type="compositionally biased region" description="Acidic residues" evidence="1">
    <location>
        <begin position="317"/>
        <end position="332"/>
    </location>
</feature>
<feature type="compositionally biased region" description="Basic and acidic residues" evidence="1">
    <location>
        <begin position="268"/>
        <end position="286"/>
    </location>
</feature>
<accession>A0A3Q0JG57</accession>
<dbReference type="PaxDb" id="121845-A0A3Q0JG57"/>
<feature type="compositionally biased region" description="Low complexity" evidence="1">
    <location>
        <begin position="207"/>
        <end position="220"/>
    </location>
</feature>
<dbReference type="KEGG" id="dci:113471252"/>
<feature type="compositionally biased region" description="Basic and acidic residues" evidence="1">
    <location>
        <begin position="307"/>
        <end position="316"/>
    </location>
</feature>
<dbReference type="RefSeq" id="XP_026686053.1">
    <property type="nucleotide sequence ID" value="XM_026830252.1"/>
</dbReference>
<protein>
    <submittedName>
        <fullName evidence="3">Uncharacterized protein LOC113471252</fullName>
    </submittedName>
</protein>
<reference evidence="3" key="1">
    <citation type="submission" date="2025-08" db="UniProtKB">
        <authorList>
            <consortium name="RefSeq"/>
        </authorList>
    </citation>
    <scope>IDENTIFICATION</scope>
</reference>
<dbReference type="AlphaFoldDB" id="A0A3Q0JG57"/>
<proteinExistence type="predicted"/>
<dbReference type="Proteomes" id="UP000079169">
    <property type="component" value="Unplaced"/>
</dbReference>
<feature type="region of interest" description="Disordered" evidence="1">
    <location>
        <begin position="1"/>
        <end position="45"/>
    </location>
</feature>
<gene>
    <name evidence="3" type="primary">LOC113471252</name>
</gene>
<feature type="region of interest" description="Disordered" evidence="1">
    <location>
        <begin position="161"/>
        <end position="232"/>
    </location>
</feature>
<evidence type="ECO:0000256" key="1">
    <source>
        <dbReference type="SAM" id="MobiDB-lite"/>
    </source>
</evidence>
<evidence type="ECO:0000313" key="3">
    <source>
        <dbReference type="RefSeq" id="XP_026686053.1"/>
    </source>
</evidence>
<feature type="compositionally biased region" description="Polar residues" evidence="1">
    <location>
        <begin position="15"/>
        <end position="42"/>
    </location>
</feature>
<organism evidence="2 3">
    <name type="scientific">Diaphorina citri</name>
    <name type="common">Asian citrus psyllid</name>
    <dbReference type="NCBI Taxonomy" id="121845"/>
    <lineage>
        <taxon>Eukaryota</taxon>
        <taxon>Metazoa</taxon>
        <taxon>Ecdysozoa</taxon>
        <taxon>Arthropoda</taxon>
        <taxon>Hexapoda</taxon>
        <taxon>Insecta</taxon>
        <taxon>Pterygota</taxon>
        <taxon>Neoptera</taxon>
        <taxon>Paraneoptera</taxon>
        <taxon>Hemiptera</taxon>
        <taxon>Sternorrhyncha</taxon>
        <taxon>Psylloidea</taxon>
        <taxon>Psyllidae</taxon>
        <taxon>Diaphorininae</taxon>
        <taxon>Diaphorina</taxon>
    </lineage>
</organism>
<dbReference type="STRING" id="121845.A0A3Q0JG57"/>
<feature type="region of interest" description="Disordered" evidence="1">
    <location>
        <begin position="57"/>
        <end position="136"/>
    </location>
</feature>
<dbReference type="GeneID" id="113471252"/>
<evidence type="ECO:0000313" key="2">
    <source>
        <dbReference type="Proteomes" id="UP000079169"/>
    </source>
</evidence>
<feature type="compositionally biased region" description="Polar residues" evidence="1">
    <location>
        <begin position="63"/>
        <end position="73"/>
    </location>
</feature>
<feature type="region of interest" description="Disordered" evidence="1">
    <location>
        <begin position="268"/>
        <end position="363"/>
    </location>
</feature>
<name>A0A3Q0JG57_DIACI</name>
<sequence length="363" mass="41560">MELQRRLSKEFVSGTEPQYSPNGKQYSPNGTQMKGRNGQTEDSMFFSDVPVFATVGDLRKGTSQDGNSSNEENLFSPPVTIGNASREFAVSRALGKYRQRKSSTTNESTEKAPVSQANNVSKIDGPIQVVTTDEEEEELRRNEIFEKINLEENNKRAEMIEEHTPTNFETSPINSRVRALPPRHQQSLEIPSVGRTSGEMEEDSRSTHSWRSTSRVSSRRQSTEDSIDSEDEWYIYELRKLEELERLGIQQQEYQPVAEKNLETLKDFRQNKTNDRQYESEHKLEFEGNGSQEYAYEEQEPESPVTKAEERSKSPEYEEDLDEEEGIEEEEEKGASSGDTSGPCIHWERIKNKSEGTQTEENS</sequence>
<keyword evidence="2" id="KW-1185">Reference proteome</keyword>
<feature type="compositionally biased region" description="Polar residues" evidence="1">
    <location>
        <begin position="165"/>
        <end position="174"/>
    </location>
</feature>